<dbReference type="AlphaFoldDB" id="A0A1F5XZL0"/>
<keyword evidence="9" id="KW-0413">Isomerase</keyword>
<protein>
    <recommendedName>
        <fullName evidence="13">Ribulose-phosphate 3-epimerase</fullName>
    </recommendedName>
</protein>
<keyword evidence="8" id="KW-0464">Manganese</keyword>
<proteinExistence type="predicted"/>
<evidence type="ECO:0000256" key="10">
    <source>
        <dbReference type="ARBA" id="ARBA00023277"/>
    </source>
</evidence>
<dbReference type="Pfam" id="PF00834">
    <property type="entry name" value="Ribul_P_3_epim"/>
    <property type="match status" value="1"/>
</dbReference>
<comment type="cofactor">
    <cofactor evidence="3">
        <name>Fe(2+)</name>
        <dbReference type="ChEBI" id="CHEBI:29033"/>
    </cofactor>
</comment>
<keyword evidence="7" id="KW-0408">Iron</keyword>
<dbReference type="EMBL" id="MFIQ01000021">
    <property type="protein sequence ID" value="OGF93348.1"/>
    <property type="molecule type" value="Genomic_DNA"/>
</dbReference>
<evidence type="ECO:0000256" key="9">
    <source>
        <dbReference type="ARBA" id="ARBA00023235"/>
    </source>
</evidence>
<evidence type="ECO:0008006" key="13">
    <source>
        <dbReference type="Google" id="ProtNLM"/>
    </source>
</evidence>
<dbReference type="GO" id="GO:0006091">
    <property type="term" value="P:generation of precursor metabolites and energy"/>
    <property type="evidence" value="ECO:0007669"/>
    <property type="project" value="UniProtKB-ARBA"/>
</dbReference>
<dbReference type="GO" id="GO:0006163">
    <property type="term" value="P:purine nucleotide metabolic process"/>
    <property type="evidence" value="ECO:0007669"/>
    <property type="project" value="UniProtKB-ARBA"/>
</dbReference>
<evidence type="ECO:0000256" key="4">
    <source>
        <dbReference type="ARBA" id="ARBA00011738"/>
    </source>
</evidence>
<dbReference type="GO" id="GO:0046496">
    <property type="term" value="P:nicotinamide nucleotide metabolic process"/>
    <property type="evidence" value="ECO:0007669"/>
    <property type="project" value="UniProtKB-ARBA"/>
</dbReference>
<dbReference type="SUPFAM" id="SSF51366">
    <property type="entry name" value="Ribulose-phoshate binding barrel"/>
    <property type="match status" value="1"/>
</dbReference>
<keyword evidence="5" id="KW-0479">Metal-binding</keyword>
<dbReference type="InterPro" id="IPR011060">
    <property type="entry name" value="RibuloseP-bd_barrel"/>
</dbReference>
<accession>A0A1F5XZL0</accession>
<evidence type="ECO:0000256" key="3">
    <source>
        <dbReference type="ARBA" id="ARBA00001954"/>
    </source>
</evidence>
<dbReference type="CDD" id="cd00429">
    <property type="entry name" value="RPE"/>
    <property type="match status" value="1"/>
</dbReference>
<evidence type="ECO:0000256" key="2">
    <source>
        <dbReference type="ARBA" id="ARBA00001947"/>
    </source>
</evidence>
<evidence type="ECO:0000256" key="5">
    <source>
        <dbReference type="ARBA" id="ARBA00022723"/>
    </source>
</evidence>
<dbReference type="InterPro" id="IPR000056">
    <property type="entry name" value="Ribul_P_3_epim-like"/>
</dbReference>
<dbReference type="PANTHER" id="PTHR11749">
    <property type="entry name" value="RIBULOSE-5-PHOSPHATE-3-EPIMERASE"/>
    <property type="match status" value="1"/>
</dbReference>
<comment type="subunit">
    <text evidence="4">Homodimer.</text>
</comment>
<evidence type="ECO:0000256" key="7">
    <source>
        <dbReference type="ARBA" id="ARBA00023004"/>
    </source>
</evidence>
<dbReference type="STRING" id="1798364.A3G54_00405"/>
<dbReference type="InterPro" id="IPR013785">
    <property type="entry name" value="Aldolase_TIM"/>
</dbReference>
<name>A0A1F5XZL0_9BACT</name>
<keyword evidence="10" id="KW-0119">Carbohydrate metabolism</keyword>
<evidence type="ECO:0000256" key="8">
    <source>
        <dbReference type="ARBA" id="ARBA00023211"/>
    </source>
</evidence>
<dbReference type="GO" id="GO:1901135">
    <property type="term" value="P:carbohydrate derivative metabolic process"/>
    <property type="evidence" value="ECO:0007669"/>
    <property type="project" value="UniProtKB-ARBA"/>
</dbReference>
<comment type="cofactor">
    <cofactor evidence="1">
        <name>Mn(2+)</name>
        <dbReference type="ChEBI" id="CHEBI:29035"/>
    </cofactor>
</comment>
<dbReference type="GO" id="GO:0005975">
    <property type="term" value="P:carbohydrate metabolic process"/>
    <property type="evidence" value="ECO:0007669"/>
    <property type="project" value="InterPro"/>
</dbReference>
<dbReference type="Proteomes" id="UP000178894">
    <property type="component" value="Unassembled WGS sequence"/>
</dbReference>
<dbReference type="FunFam" id="3.20.20.70:FF:000191">
    <property type="entry name" value="ribulose-phosphate 3-epimerase isoform X2"/>
    <property type="match status" value="1"/>
</dbReference>
<evidence type="ECO:0000256" key="6">
    <source>
        <dbReference type="ARBA" id="ARBA00022833"/>
    </source>
</evidence>
<reference evidence="11 12" key="1">
    <citation type="journal article" date="2016" name="Nat. Commun.">
        <title>Thousands of microbial genomes shed light on interconnected biogeochemical processes in an aquifer system.</title>
        <authorList>
            <person name="Anantharaman K."/>
            <person name="Brown C.T."/>
            <person name="Hug L.A."/>
            <person name="Sharon I."/>
            <person name="Castelle C.J."/>
            <person name="Probst A.J."/>
            <person name="Thomas B.C."/>
            <person name="Singh A."/>
            <person name="Wilkins M.J."/>
            <person name="Karaoz U."/>
            <person name="Brodie E.L."/>
            <person name="Williams K.H."/>
            <person name="Hubbard S.S."/>
            <person name="Banfield J.F."/>
        </authorList>
    </citation>
    <scope>NUCLEOTIDE SEQUENCE [LARGE SCALE GENOMIC DNA]</scope>
</reference>
<gene>
    <name evidence="11" type="ORF">A3G54_00405</name>
</gene>
<comment type="cofactor">
    <cofactor evidence="2">
        <name>Zn(2+)</name>
        <dbReference type="ChEBI" id="CHEBI:29105"/>
    </cofactor>
</comment>
<dbReference type="GO" id="GO:0016857">
    <property type="term" value="F:racemase and epimerase activity, acting on carbohydrates and derivatives"/>
    <property type="evidence" value="ECO:0007669"/>
    <property type="project" value="InterPro"/>
</dbReference>
<dbReference type="Gene3D" id="3.20.20.70">
    <property type="entry name" value="Aldolase class I"/>
    <property type="match status" value="1"/>
</dbReference>
<comment type="caution">
    <text evidence="11">The sequence shown here is derived from an EMBL/GenBank/DDBJ whole genome shotgun (WGS) entry which is preliminary data.</text>
</comment>
<evidence type="ECO:0000313" key="12">
    <source>
        <dbReference type="Proteomes" id="UP000178894"/>
    </source>
</evidence>
<evidence type="ECO:0000313" key="11">
    <source>
        <dbReference type="EMBL" id="OGF93348.1"/>
    </source>
</evidence>
<sequence length="210" mass="23418">MIEVIPAINAESFEEVKSKIKLVEPHVKWAHLDIADGTFTPNTLWHNASDLLTLETPLLVEVHLMISDMDTRWQDWILPKVDRIIFHAEAAHDPEFVLNKIKESKKEVGVAISPETDWKKLKPFCRVADLVQTLAVPPGRAGQAFKPDILDKIKHIRKSHPKAIIEVDGGINLETGKKCAHAGANILVSANYIFGSGDIKKAIEELKNVS</sequence>
<evidence type="ECO:0000256" key="1">
    <source>
        <dbReference type="ARBA" id="ARBA00001936"/>
    </source>
</evidence>
<organism evidence="11 12">
    <name type="scientific">Candidatus Giovannonibacteria bacterium RIFCSPLOWO2_12_FULL_44_15</name>
    <dbReference type="NCBI Taxonomy" id="1798364"/>
    <lineage>
        <taxon>Bacteria</taxon>
        <taxon>Candidatus Giovannoniibacteriota</taxon>
    </lineage>
</organism>
<keyword evidence="6" id="KW-0862">Zinc</keyword>
<dbReference type="GO" id="GO:0046872">
    <property type="term" value="F:metal ion binding"/>
    <property type="evidence" value="ECO:0007669"/>
    <property type="project" value="UniProtKB-KW"/>
</dbReference>